<name>A0A670IJA7_PODMU</name>
<dbReference type="InterPro" id="IPR002350">
    <property type="entry name" value="Kazal_dom"/>
</dbReference>
<dbReference type="Gene3D" id="3.30.60.30">
    <property type="match status" value="1"/>
</dbReference>
<reference evidence="3" key="3">
    <citation type="submission" date="2025-09" db="UniProtKB">
        <authorList>
            <consortium name="Ensembl"/>
        </authorList>
    </citation>
    <scope>IDENTIFICATION</scope>
</reference>
<dbReference type="InterPro" id="IPR036058">
    <property type="entry name" value="Kazal_dom_sf"/>
</dbReference>
<reference evidence="3 4" key="1">
    <citation type="journal article" date="2019" name="Proc. Natl. Acad. Sci. U.S.A.">
        <title>Regulatory changes in pterin and carotenoid genes underlie balanced color polymorphisms in the wall lizard.</title>
        <authorList>
            <person name="Andrade P."/>
            <person name="Pinho C."/>
            <person name="Perez I de Lanuza G."/>
            <person name="Afonso S."/>
            <person name="Brejcha J."/>
            <person name="Rubin C.J."/>
            <person name="Wallerman O."/>
            <person name="Pereira P."/>
            <person name="Sabatino S.J."/>
            <person name="Bellati A."/>
            <person name="Pellitteri-Rosa D."/>
            <person name="Bosakova Z."/>
            <person name="Bunikis I."/>
            <person name="Carretero M.A."/>
            <person name="Feiner N."/>
            <person name="Marsik P."/>
            <person name="Pauperio F."/>
            <person name="Salvi D."/>
            <person name="Soler L."/>
            <person name="While G.M."/>
            <person name="Uller T."/>
            <person name="Font E."/>
            <person name="Andersson L."/>
            <person name="Carneiro M."/>
        </authorList>
    </citation>
    <scope>NUCLEOTIDE SEQUENCE</scope>
</reference>
<dbReference type="Proteomes" id="UP000472272">
    <property type="component" value="Chromosome 2"/>
</dbReference>
<evidence type="ECO:0000256" key="1">
    <source>
        <dbReference type="SAM" id="MobiDB-lite"/>
    </source>
</evidence>
<dbReference type="AlphaFoldDB" id="A0A670IJA7"/>
<evidence type="ECO:0000313" key="4">
    <source>
        <dbReference type="Proteomes" id="UP000472272"/>
    </source>
</evidence>
<evidence type="ECO:0000259" key="2">
    <source>
        <dbReference type="PROSITE" id="PS51465"/>
    </source>
</evidence>
<proteinExistence type="predicted"/>
<accession>A0A670IJA7</accession>
<reference evidence="3" key="2">
    <citation type="submission" date="2025-08" db="UniProtKB">
        <authorList>
            <consortium name="Ensembl"/>
        </authorList>
    </citation>
    <scope>IDENTIFICATION</scope>
</reference>
<dbReference type="SUPFAM" id="SSF100895">
    <property type="entry name" value="Kazal-type serine protease inhibitors"/>
    <property type="match status" value="1"/>
</dbReference>
<dbReference type="GeneTree" id="ENSGT01020000230731"/>
<dbReference type="PROSITE" id="PS51465">
    <property type="entry name" value="KAZAL_2"/>
    <property type="match status" value="1"/>
</dbReference>
<sequence length="65" mass="6924">CSLEYCCGYPKGACTKELNPHCGSDGITYDNKCIFCNQGPSNGSSSRHGDSNHQPSDRQVLGSVV</sequence>
<dbReference type="Ensembl" id="ENSPMRT00000012445.1">
    <property type="protein sequence ID" value="ENSPMRP00000011651.1"/>
    <property type="gene ID" value="ENSPMRG00000007803.1"/>
</dbReference>
<evidence type="ECO:0000313" key="3">
    <source>
        <dbReference type="Ensembl" id="ENSPMRP00000011651.1"/>
    </source>
</evidence>
<feature type="domain" description="Kazal-like" evidence="2">
    <location>
        <begin position="1"/>
        <end position="53"/>
    </location>
</feature>
<dbReference type="SMART" id="SM00280">
    <property type="entry name" value="KAZAL"/>
    <property type="match status" value="1"/>
</dbReference>
<protein>
    <recommendedName>
        <fullName evidence="2">Kazal-like domain-containing protein</fullName>
    </recommendedName>
</protein>
<keyword evidence="4" id="KW-1185">Reference proteome</keyword>
<dbReference type="Pfam" id="PF00050">
    <property type="entry name" value="Kazal_1"/>
    <property type="match status" value="1"/>
</dbReference>
<organism evidence="3 4">
    <name type="scientific">Podarcis muralis</name>
    <name type="common">Wall lizard</name>
    <name type="synonym">Lacerta muralis</name>
    <dbReference type="NCBI Taxonomy" id="64176"/>
    <lineage>
        <taxon>Eukaryota</taxon>
        <taxon>Metazoa</taxon>
        <taxon>Chordata</taxon>
        <taxon>Craniata</taxon>
        <taxon>Vertebrata</taxon>
        <taxon>Euteleostomi</taxon>
        <taxon>Lepidosauria</taxon>
        <taxon>Squamata</taxon>
        <taxon>Bifurcata</taxon>
        <taxon>Unidentata</taxon>
        <taxon>Episquamata</taxon>
        <taxon>Laterata</taxon>
        <taxon>Lacertibaenia</taxon>
        <taxon>Lacertidae</taxon>
        <taxon>Podarcis</taxon>
    </lineage>
</organism>
<feature type="region of interest" description="Disordered" evidence="1">
    <location>
        <begin position="41"/>
        <end position="65"/>
    </location>
</feature>
<dbReference type="PROSITE" id="PS00282">
    <property type="entry name" value="KAZAL_1"/>
    <property type="match status" value="1"/>
</dbReference>